<dbReference type="AlphaFoldDB" id="A0A9J6D4K9"/>
<dbReference type="GO" id="GO:0043248">
    <property type="term" value="P:proteasome assembly"/>
    <property type="evidence" value="ECO:0007669"/>
    <property type="project" value="InterPro"/>
</dbReference>
<evidence type="ECO:0000313" key="4">
    <source>
        <dbReference type="Proteomes" id="UP000821866"/>
    </source>
</evidence>
<organism evidence="3 4">
    <name type="scientific">Rhipicephalus microplus</name>
    <name type="common">Cattle tick</name>
    <name type="synonym">Boophilus microplus</name>
    <dbReference type="NCBI Taxonomy" id="6941"/>
    <lineage>
        <taxon>Eukaryota</taxon>
        <taxon>Metazoa</taxon>
        <taxon>Ecdysozoa</taxon>
        <taxon>Arthropoda</taxon>
        <taxon>Chelicerata</taxon>
        <taxon>Arachnida</taxon>
        <taxon>Acari</taxon>
        <taxon>Parasitiformes</taxon>
        <taxon>Ixodida</taxon>
        <taxon>Ixodoidea</taxon>
        <taxon>Ixodidae</taxon>
        <taxon>Rhipicephalinae</taxon>
        <taxon>Rhipicephalus</taxon>
        <taxon>Boophilus</taxon>
    </lineage>
</organism>
<protein>
    <recommendedName>
        <fullName evidence="2">Proteasome component Ecm29 N-terminal domain-containing protein</fullName>
    </recommendedName>
</protein>
<dbReference type="Pfam" id="PF13001">
    <property type="entry name" value="ECM29_N"/>
    <property type="match status" value="1"/>
</dbReference>
<dbReference type="Proteomes" id="UP000821866">
    <property type="component" value="Chromosome 9"/>
</dbReference>
<evidence type="ECO:0000256" key="1">
    <source>
        <dbReference type="ARBA" id="ARBA00022737"/>
    </source>
</evidence>
<reference evidence="3" key="2">
    <citation type="submission" date="2021-09" db="EMBL/GenBank/DDBJ databases">
        <authorList>
            <person name="Jia N."/>
            <person name="Wang J."/>
            <person name="Shi W."/>
            <person name="Du L."/>
            <person name="Sun Y."/>
            <person name="Zhan W."/>
            <person name="Jiang J."/>
            <person name="Wang Q."/>
            <person name="Zhang B."/>
            <person name="Ji P."/>
            <person name="Sakyi L.B."/>
            <person name="Cui X."/>
            <person name="Yuan T."/>
            <person name="Jiang B."/>
            <person name="Yang W."/>
            <person name="Lam T.T.-Y."/>
            <person name="Chang Q."/>
            <person name="Ding S."/>
            <person name="Wang X."/>
            <person name="Zhu J."/>
            <person name="Ruan X."/>
            <person name="Zhao L."/>
            <person name="Wei J."/>
            <person name="Que T."/>
            <person name="Du C."/>
            <person name="Cheng J."/>
            <person name="Dai P."/>
            <person name="Han X."/>
            <person name="Huang E."/>
            <person name="Gao Y."/>
            <person name="Liu J."/>
            <person name="Shao H."/>
            <person name="Ye R."/>
            <person name="Li L."/>
            <person name="Wei W."/>
            <person name="Wang X."/>
            <person name="Wang C."/>
            <person name="Huo Q."/>
            <person name="Li W."/>
            <person name="Guo W."/>
            <person name="Chen H."/>
            <person name="Chen S."/>
            <person name="Zhou L."/>
            <person name="Zhou L."/>
            <person name="Ni X."/>
            <person name="Tian J."/>
            <person name="Zhou Y."/>
            <person name="Sheng Y."/>
            <person name="Liu T."/>
            <person name="Pan Y."/>
            <person name="Xia L."/>
            <person name="Li J."/>
            <person name="Zhao F."/>
            <person name="Cao W."/>
        </authorList>
    </citation>
    <scope>NUCLEOTIDE SEQUENCE</scope>
    <source>
        <strain evidence="3">Rmic-2018</strain>
        <tissue evidence="3">Larvae</tissue>
    </source>
</reference>
<dbReference type="PANTHER" id="PTHR23346:SF19">
    <property type="entry name" value="PROTEASOME ADAPTER AND SCAFFOLD PROTEIN ECM29"/>
    <property type="match status" value="1"/>
</dbReference>
<dbReference type="EMBL" id="JABSTU010000011">
    <property type="protein sequence ID" value="KAH8009001.1"/>
    <property type="molecule type" value="Genomic_DNA"/>
</dbReference>
<accession>A0A9J6D4K9</accession>
<reference evidence="3" key="1">
    <citation type="journal article" date="2020" name="Cell">
        <title>Large-Scale Comparative Analyses of Tick Genomes Elucidate Their Genetic Diversity and Vector Capacities.</title>
        <authorList>
            <consortium name="Tick Genome and Microbiome Consortium (TIGMIC)"/>
            <person name="Jia N."/>
            <person name="Wang J."/>
            <person name="Shi W."/>
            <person name="Du L."/>
            <person name="Sun Y."/>
            <person name="Zhan W."/>
            <person name="Jiang J.F."/>
            <person name="Wang Q."/>
            <person name="Zhang B."/>
            <person name="Ji P."/>
            <person name="Bell-Sakyi L."/>
            <person name="Cui X.M."/>
            <person name="Yuan T.T."/>
            <person name="Jiang B.G."/>
            <person name="Yang W.F."/>
            <person name="Lam T.T."/>
            <person name="Chang Q.C."/>
            <person name="Ding S.J."/>
            <person name="Wang X.J."/>
            <person name="Zhu J.G."/>
            <person name="Ruan X.D."/>
            <person name="Zhao L."/>
            <person name="Wei J.T."/>
            <person name="Ye R.Z."/>
            <person name="Que T.C."/>
            <person name="Du C.H."/>
            <person name="Zhou Y.H."/>
            <person name="Cheng J.X."/>
            <person name="Dai P.F."/>
            <person name="Guo W.B."/>
            <person name="Han X.H."/>
            <person name="Huang E.J."/>
            <person name="Li L.F."/>
            <person name="Wei W."/>
            <person name="Gao Y.C."/>
            <person name="Liu J.Z."/>
            <person name="Shao H.Z."/>
            <person name="Wang X."/>
            <person name="Wang C.C."/>
            <person name="Yang T.C."/>
            <person name="Huo Q.B."/>
            <person name="Li W."/>
            <person name="Chen H.Y."/>
            <person name="Chen S.E."/>
            <person name="Zhou L.G."/>
            <person name="Ni X.B."/>
            <person name="Tian J.H."/>
            <person name="Sheng Y."/>
            <person name="Liu T."/>
            <person name="Pan Y.S."/>
            <person name="Xia L.Y."/>
            <person name="Li J."/>
            <person name="Zhao F."/>
            <person name="Cao W.C."/>
        </authorList>
    </citation>
    <scope>NUCLEOTIDE SEQUENCE</scope>
    <source>
        <strain evidence="3">Rmic-2018</strain>
    </source>
</reference>
<evidence type="ECO:0000259" key="2">
    <source>
        <dbReference type="Pfam" id="PF13001"/>
    </source>
</evidence>
<dbReference type="VEuPathDB" id="VectorBase:LOC119178803"/>
<dbReference type="PANTHER" id="PTHR23346">
    <property type="entry name" value="TRANSLATIONAL ACTIVATOR GCN1-RELATED"/>
    <property type="match status" value="1"/>
</dbReference>
<dbReference type="GO" id="GO:0036503">
    <property type="term" value="P:ERAD pathway"/>
    <property type="evidence" value="ECO:0007669"/>
    <property type="project" value="TreeGrafter"/>
</dbReference>
<proteinExistence type="predicted"/>
<keyword evidence="4" id="KW-1185">Reference proteome</keyword>
<evidence type="ECO:0000313" key="3">
    <source>
        <dbReference type="EMBL" id="KAH8009001.1"/>
    </source>
</evidence>
<keyword evidence="1" id="KW-0677">Repeat</keyword>
<comment type="caution">
    <text evidence="3">The sequence shown here is derived from an EMBL/GenBank/DDBJ whole genome shotgun (WGS) entry which is preliminary data.</text>
</comment>
<dbReference type="GO" id="GO:0005634">
    <property type="term" value="C:nucleus"/>
    <property type="evidence" value="ECO:0007669"/>
    <property type="project" value="TreeGrafter"/>
</dbReference>
<dbReference type="GO" id="GO:0005737">
    <property type="term" value="C:cytoplasm"/>
    <property type="evidence" value="ECO:0007669"/>
    <property type="project" value="TreeGrafter"/>
</dbReference>
<name>A0A9J6D4K9_RHIMP</name>
<gene>
    <name evidence="3" type="ORF">HPB51_008931</name>
</gene>
<dbReference type="GO" id="GO:0060090">
    <property type="term" value="F:molecular adaptor activity"/>
    <property type="evidence" value="ECO:0007669"/>
    <property type="project" value="InterPro"/>
</dbReference>
<sequence>MKVMELLVHVNKRLKSRPQVQLPVEALLTHYAASAGGQQQSSFFVNFALVYLRMGFPRLPSCQQVELLPRLMECLTLNKQHQDE</sequence>
<dbReference type="InterPro" id="IPR024372">
    <property type="entry name" value="Ecm29_N"/>
</dbReference>
<feature type="domain" description="Proteasome component Ecm29 N-terminal" evidence="2">
    <location>
        <begin position="2"/>
        <end position="83"/>
    </location>
</feature>